<keyword evidence="3" id="KW-1185">Reference proteome</keyword>
<evidence type="ECO:0000259" key="1">
    <source>
        <dbReference type="SMART" id="SM00587"/>
    </source>
</evidence>
<accession>A0AA38MIL3</accession>
<feature type="domain" description="CHK kinase-like" evidence="1">
    <location>
        <begin position="132"/>
        <end position="326"/>
    </location>
</feature>
<dbReference type="SUPFAM" id="SSF56112">
    <property type="entry name" value="Protein kinase-like (PK-like)"/>
    <property type="match status" value="1"/>
</dbReference>
<evidence type="ECO:0000313" key="3">
    <source>
        <dbReference type="Proteomes" id="UP001168821"/>
    </source>
</evidence>
<dbReference type="PANTHER" id="PTHR11012:SF55">
    <property type="entry name" value="BHLH DOMAIN-CONTAINING PROTEIN"/>
    <property type="match status" value="1"/>
</dbReference>
<dbReference type="SMART" id="SM00587">
    <property type="entry name" value="CHK"/>
    <property type="match status" value="1"/>
</dbReference>
<dbReference type="Proteomes" id="UP001168821">
    <property type="component" value="Unassembled WGS sequence"/>
</dbReference>
<sequence>MSTHKIPNLESLVASFLPKAHFIVAQHRKLTSSGDNYGSVLLSVDILVRNEHNQDEHIHAVAKKLPCNELIQEMFNSQCTFPNEVGFYQTIAPCLREFQHEKRIPELVSSFPDFYTARISKHHHKIDESSVLLIKNIKKDGFEILDRTVGFDLKQCKLVLTKMAEVHATAAALKLQQPTLFQEKVVPFFEEYETFVMDDESNDKMIQVALDVVRDDVICKRYLPRLEEIMKDSSVIIQKKNDKTVPENHFFTLVHSDMWTNNIMVKIIDGEIMDVKFVDYQLYEYTSLTRDVVFFLYSSVKTEVLKEGCDYLLRYYFDNFIDWMKKLDCDVKDFSFEGFIEDMKAMVKKFEFFHVMTMLPPIYATSKDTKDVEQLDMDNLIFVGSQATETCKEKACFVVEDFIQRGWLL</sequence>
<dbReference type="EMBL" id="JALNTZ010000003">
    <property type="protein sequence ID" value="KAJ3658385.1"/>
    <property type="molecule type" value="Genomic_DNA"/>
</dbReference>
<name>A0AA38MIL3_9CUCU</name>
<dbReference type="Pfam" id="PF02958">
    <property type="entry name" value="EcKL"/>
    <property type="match status" value="1"/>
</dbReference>
<dbReference type="PANTHER" id="PTHR11012">
    <property type="entry name" value="PROTEIN KINASE-LIKE DOMAIN-CONTAINING"/>
    <property type="match status" value="1"/>
</dbReference>
<organism evidence="2 3">
    <name type="scientific">Zophobas morio</name>
    <dbReference type="NCBI Taxonomy" id="2755281"/>
    <lineage>
        <taxon>Eukaryota</taxon>
        <taxon>Metazoa</taxon>
        <taxon>Ecdysozoa</taxon>
        <taxon>Arthropoda</taxon>
        <taxon>Hexapoda</taxon>
        <taxon>Insecta</taxon>
        <taxon>Pterygota</taxon>
        <taxon>Neoptera</taxon>
        <taxon>Endopterygota</taxon>
        <taxon>Coleoptera</taxon>
        <taxon>Polyphaga</taxon>
        <taxon>Cucujiformia</taxon>
        <taxon>Tenebrionidae</taxon>
        <taxon>Zophobas</taxon>
    </lineage>
</organism>
<dbReference type="InterPro" id="IPR011009">
    <property type="entry name" value="Kinase-like_dom_sf"/>
</dbReference>
<protein>
    <recommendedName>
        <fullName evidence="1">CHK kinase-like domain-containing protein</fullName>
    </recommendedName>
</protein>
<dbReference type="InterPro" id="IPR004119">
    <property type="entry name" value="EcKL"/>
</dbReference>
<evidence type="ECO:0000313" key="2">
    <source>
        <dbReference type="EMBL" id="KAJ3658385.1"/>
    </source>
</evidence>
<gene>
    <name evidence="2" type="ORF">Zmor_010125</name>
</gene>
<dbReference type="AlphaFoldDB" id="A0AA38MIL3"/>
<proteinExistence type="predicted"/>
<comment type="caution">
    <text evidence="2">The sequence shown here is derived from an EMBL/GenBank/DDBJ whole genome shotgun (WGS) entry which is preliminary data.</text>
</comment>
<reference evidence="2" key="1">
    <citation type="journal article" date="2023" name="G3 (Bethesda)">
        <title>Whole genome assemblies of Zophobas morio and Tenebrio molitor.</title>
        <authorList>
            <person name="Kaur S."/>
            <person name="Stinson S.A."/>
            <person name="diCenzo G.C."/>
        </authorList>
    </citation>
    <scope>NUCLEOTIDE SEQUENCE</scope>
    <source>
        <strain evidence="2">QUZm001</strain>
    </source>
</reference>
<dbReference type="InterPro" id="IPR015897">
    <property type="entry name" value="CHK_kinase-like"/>
</dbReference>